<proteinExistence type="predicted"/>
<dbReference type="Proteomes" id="UP000005801">
    <property type="component" value="Unassembled WGS sequence"/>
</dbReference>
<dbReference type="EMBL" id="ABCS01000033">
    <property type="protein sequence ID" value="EDM78226.1"/>
    <property type="molecule type" value="Genomic_DNA"/>
</dbReference>
<evidence type="ECO:0000256" key="1">
    <source>
        <dbReference type="SAM" id="SignalP"/>
    </source>
</evidence>
<dbReference type="AlphaFoldDB" id="A6G792"/>
<evidence type="ECO:0000313" key="3">
    <source>
        <dbReference type="Proteomes" id="UP000005801"/>
    </source>
</evidence>
<name>A6G792_9BACT</name>
<comment type="caution">
    <text evidence="2">The sequence shown here is derived from an EMBL/GenBank/DDBJ whole genome shotgun (WGS) entry which is preliminary data.</text>
</comment>
<accession>A6G792</accession>
<gene>
    <name evidence="2" type="ORF">PPSIR1_08576</name>
</gene>
<organism evidence="2 3">
    <name type="scientific">Plesiocystis pacifica SIR-1</name>
    <dbReference type="NCBI Taxonomy" id="391625"/>
    <lineage>
        <taxon>Bacteria</taxon>
        <taxon>Pseudomonadati</taxon>
        <taxon>Myxococcota</taxon>
        <taxon>Polyangia</taxon>
        <taxon>Nannocystales</taxon>
        <taxon>Nannocystaceae</taxon>
        <taxon>Plesiocystis</taxon>
    </lineage>
</organism>
<keyword evidence="1" id="KW-0732">Signal</keyword>
<evidence type="ECO:0008006" key="4">
    <source>
        <dbReference type="Google" id="ProtNLM"/>
    </source>
</evidence>
<feature type="chain" id="PRO_5002697612" description="Lipoprotein" evidence="1">
    <location>
        <begin position="23"/>
        <end position="153"/>
    </location>
</feature>
<protein>
    <recommendedName>
        <fullName evidence="4">Lipoprotein</fullName>
    </recommendedName>
</protein>
<sequence length="153" mass="16724">MIATSCACSLLALGLLACDSEADESALSDDGDVEADCSKIYVDPMPEMGPGDHYRLIVEVYAYPKGDVHGGRAEIDWFYLDAFDGVNCYDLDDAAWPSTGPNSFDWSFVLDAYIRDTNTNELLDGYFQKICPLSEDCQPEDFDPPPDIDLGGG</sequence>
<keyword evidence="3" id="KW-1185">Reference proteome</keyword>
<feature type="signal peptide" evidence="1">
    <location>
        <begin position="1"/>
        <end position="22"/>
    </location>
</feature>
<dbReference type="RefSeq" id="WP_006972587.1">
    <property type="nucleotide sequence ID" value="NZ_ABCS01000033.1"/>
</dbReference>
<evidence type="ECO:0000313" key="2">
    <source>
        <dbReference type="EMBL" id="EDM78226.1"/>
    </source>
</evidence>
<reference evidence="2 3" key="1">
    <citation type="submission" date="2007-06" db="EMBL/GenBank/DDBJ databases">
        <authorList>
            <person name="Shimkets L."/>
            <person name="Ferriera S."/>
            <person name="Johnson J."/>
            <person name="Kravitz S."/>
            <person name="Beeson K."/>
            <person name="Sutton G."/>
            <person name="Rogers Y.-H."/>
            <person name="Friedman R."/>
            <person name="Frazier M."/>
            <person name="Venter J.C."/>
        </authorList>
    </citation>
    <scope>NUCLEOTIDE SEQUENCE [LARGE SCALE GENOMIC DNA]</scope>
    <source>
        <strain evidence="2 3">SIR-1</strain>
    </source>
</reference>